<dbReference type="AlphaFoldDB" id="A0A419SGD7"/>
<dbReference type="Gene3D" id="3.30.300.210">
    <property type="entry name" value="Nutrient germinant receptor protein C, domain 3"/>
    <property type="match status" value="1"/>
</dbReference>
<feature type="domain" description="Spore germination GerAC-like C-terminal" evidence="8">
    <location>
        <begin position="210"/>
        <end position="372"/>
    </location>
</feature>
<comment type="caution">
    <text evidence="10">The sequence shown here is derived from an EMBL/GenBank/DDBJ whole genome shotgun (WGS) entry which is preliminary data.</text>
</comment>
<evidence type="ECO:0000256" key="5">
    <source>
        <dbReference type="ARBA" id="ARBA00023136"/>
    </source>
</evidence>
<keyword evidence="7" id="KW-0449">Lipoprotein</keyword>
<name>A0A419SGD7_9BACL</name>
<evidence type="ECO:0000313" key="10">
    <source>
        <dbReference type="EMBL" id="RKD22846.1"/>
    </source>
</evidence>
<dbReference type="PANTHER" id="PTHR35789">
    <property type="entry name" value="SPORE GERMINATION PROTEIN B3"/>
    <property type="match status" value="1"/>
</dbReference>
<evidence type="ECO:0000259" key="8">
    <source>
        <dbReference type="Pfam" id="PF05504"/>
    </source>
</evidence>
<evidence type="ECO:0000256" key="6">
    <source>
        <dbReference type="ARBA" id="ARBA00023139"/>
    </source>
</evidence>
<dbReference type="InterPro" id="IPR046953">
    <property type="entry name" value="Spore_GerAC-like_C"/>
</dbReference>
<dbReference type="InterPro" id="IPR057336">
    <property type="entry name" value="GerAC_N"/>
</dbReference>
<dbReference type="PROSITE" id="PS51257">
    <property type="entry name" value="PROKAR_LIPOPROTEIN"/>
    <property type="match status" value="1"/>
</dbReference>
<dbReference type="NCBIfam" id="TIGR02887">
    <property type="entry name" value="spore_ger_x_C"/>
    <property type="match status" value="1"/>
</dbReference>
<evidence type="ECO:0000256" key="1">
    <source>
        <dbReference type="ARBA" id="ARBA00004635"/>
    </source>
</evidence>
<evidence type="ECO:0000256" key="7">
    <source>
        <dbReference type="ARBA" id="ARBA00023288"/>
    </source>
</evidence>
<dbReference type="Pfam" id="PF25198">
    <property type="entry name" value="Spore_GerAC_N"/>
    <property type="match status" value="1"/>
</dbReference>
<gene>
    <name evidence="10" type="ORF">BEP19_11430</name>
</gene>
<dbReference type="PANTHER" id="PTHR35789:SF1">
    <property type="entry name" value="SPORE GERMINATION PROTEIN B3"/>
    <property type="match status" value="1"/>
</dbReference>
<keyword evidence="6" id="KW-0564">Palmitate</keyword>
<keyword evidence="5" id="KW-0472">Membrane</keyword>
<comment type="subcellular location">
    <subcellularLocation>
        <location evidence="1">Membrane</location>
        <topology evidence="1">Lipid-anchor</topology>
    </subcellularLocation>
</comment>
<dbReference type="OrthoDB" id="9816067at2"/>
<dbReference type="RefSeq" id="WP_120190335.1">
    <property type="nucleotide sequence ID" value="NZ_MCHY01000009.1"/>
</dbReference>
<dbReference type="Gene3D" id="6.20.190.10">
    <property type="entry name" value="Nutrient germinant receptor protein C, domain 1"/>
    <property type="match status" value="1"/>
</dbReference>
<organism evidence="10 11">
    <name type="scientific">Ammoniphilus oxalaticus</name>
    <dbReference type="NCBI Taxonomy" id="66863"/>
    <lineage>
        <taxon>Bacteria</taxon>
        <taxon>Bacillati</taxon>
        <taxon>Bacillota</taxon>
        <taxon>Bacilli</taxon>
        <taxon>Bacillales</taxon>
        <taxon>Paenibacillaceae</taxon>
        <taxon>Aneurinibacillus group</taxon>
        <taxon>Ammoniphilus</taxon>
    </lineage>
</organism>
<reference evidence="10 11" key="1">
    <citation type="submission" date="2016-08" db="EMBL/GenBank/DDBJ databases">
        <title>Novel Firmicute Genomes.</title>
        <authorList>
            <person name="Poppleton D.I."/>
            <person name="Gribaldo S."/>
        </authorList>
    </citation>
    <scope>NUCLEOTIDE SEQUENCE [LARGE SCALE GENOMIC DNA]</scope>
    <source>
        <strain evidence="10 11">RAOx-1</strain>
    </source>
</reference>
<dbReference type="EMBL" id="MCHY01000009">
    <property type="protein sequence ID" value="RKD22846.1"/>
    <property type="molecule type" value="Genomic_DNA"/>
</dbReference>
<comment type="similarity">
    <text evidence="2">Belongs to the GerABKC lipoprotein family.</text>
</comment>
<sequence>MKQLYRILLLFSWLPFVAGCWDRIEINDLAIVVGAGVDKKGDEVEVTAQIIVPKVLSAEGGGAGDETMVRTGRGATITDAVADAQTKFSRRIFWGHTKVIVFGEELAREGISEYADFFARHPKARLRSHMYVSKASTAKEVLMLHPALERSSSEVMREMSRSPFQMDVTLKDLLEMLESEAHAAVIPAVSILPVEQGQDPLQTAAYISHTAILGGDQMIGMVDEQMTKGLLWFTNQIDGATVTIKVAENEFISTNILRAEMELVPEIEGEKWKMTVKGRLVDEIIMNRSSWDVMNPVDIRKIEQRMEEEAEKQMEAVLKLLQKNYKVDALGFADAFERKYPQQWNQVEGNWVDIFSTVEVHYDLKGKVKRPGMSTNSQGM</sequence>
<dbReference type="GO" id="GO:0009847">
    <property type="term" value="P:spore germination"/>
    <property type="evidence" value="ECO:0007669"/>
    <property type="project" value="InterPro"/>
</dbReference>
<protein>
    <submittedName>
        <fullName evidence="10">Uncharacterized protein</fullName>
    </submittedName>
</protein>
<dbReference type="Pfam" id="PF05504">
    <property type="entry name" value="Spore_GerAC"/>
    <property type="match status" value="1"/>
</dbReference>
<evidence type="ECO:0000313" key="11">
    <source>
        <dbReference type="Proteomes" id="UP000284219"/>
    </source>
</evidence>
<dbReference type="Proteomes" id="UP000284219">
    <property type="component" value="Unassembled WGS sequence"/>
</dbReference>
<accession>A0A419SGD7</accession>
<feature type="domain" description="Spore germination protein N-terminal" evidence="9">
    <location>
        <begin position="22"/>
        <end position="191"/>
    </location>
</feature>
<proteinExistence type="inferred from homology"/>
<evidence type="ECO:0000259" key="9">
    <source>
        <dbReference type="Pfam" id="PF25198"/>
    </source>
</evidence>
<keyword evidence="11" id="KW-1185">Reference proteome</keyword>
<dbReference type="InterPro" id="IPR008844">
    <property type="entry name" value="Spore_GerAC-like"/>
</dbReference>
<dbReference type="GO" id="GO:0016020">
    <property type="term" value="C:membrane"/>
    <property type="evidence" value="ECO:0007669"/>
    <property type="project" value="UniProtKB-SubCell"/>
</dbReference>
<evidence type="ECO:0000256" key="3">
    <source>
        <dbReference type="ARBA" id="ARBA00022544"/>
    </source>
</evidence>
<keyword evidence="3" id="KW-0309">Germination</keyword>
<evidence type="ECO:0000256" key="2">
    <source>
        <dbReference type="ARBA" id="ARBA00007886"/>
    </source>
</evidence>
<evidence type="ECO:0000256" key="4">
    <source>
        <dbReference type="ARBA" id="ARBA00022729"/>
    </source>
</evidence>
<keyword evidence="4" id="KW-0732">Signal</keyword>
<dbReference type="InterPro" id="IPR038501">
    <property type="entry name" value="Spore_GerAC_C_sf"/>
</dbReference>